<organism evidence="2">
    <name type="scientific">Rhodanobacter sp. IGA1.0</name>
    <dbReference type="NCBI Taxonomy" id="3158582"/>
    <lineage>
        <taxon>Bacteria</taxon>
        <taxon>Pseudomonadati</taxon>
        <taxon>Pseudomonadota</taxon>
        <taxon>Gammaproteobacteria</taxon>
        <taxon>Lysobacterales</taxon>
        <taxon>Rhodanobacteraceae</taxon>
        <taxon>Rhodanobacter</taxon>
    </lineage>
</organism>
<dbReference type="RefSeq" id="WP_007809979.1">
    <property type="nucleotide sequence ID" value="NZ_CP157948.1"/>
</dbReference>
<dbReference type="PROSITE" id="PS51257">
    <property type="entry name" value="PROKAR_LIPOPROTEIN"/>
    <property type="match status" value="1"/>
</dbReference>
<dbReference type="EMBL" id="CP157948">
    <property type="protein sequence ID" value="XBS90487.1"/>
    <property type="molecule type" value="Genomic_DNA"/>
</dbReference>
<evidence type="ECO:0008006" key="3">
    <source>
        <dbReference type="Google" id="ProtNLM"/>
    </source>
</evidence>
<evidence type="ECO:0000313" key="2">
    <source>
        <dbReference type="EMBL" id="XBS90487.1"/>
    </source>
</evidence>
<protein>
    <recommendedName>
        <fullName evidence="3">Lipoprotein</fullName>
    </recommendedName>
</protein>
<name>A0AAU7QLB0_9GAMM</name>
<dbReference type="AlphaFoldDB" id="A0AAU7QLB0"/>
<sequence length="67" mass="7161">MKLLPLLLCLAALGACSRKPPEPQAKPAAVSTPFDAMRADEQRAKDVSKALEKKSAEQDKQIEAAGQ</sequence>
<proteinExistence type="predicted"/>
<feature type="region of interest" description="Disordered" evidence="1">
    <location>
        <begin position="41"/>
        <end position="67"/>
    </location>
</feature>
<gene>
    <name evidence="2" type="ORF">ABNK63_02255</name>
</gene>
<evidence type="ECO:0000256" key="1">
    <source>
        <dbReference type="SAM" id="MobiDB-lite"/>
    </source>
</evidence>
<reference evidence="2" key="1">
    <citation type="submission" date="2024-06" db="EMBL/GenBank/DDBJ databases">
        <authorList>
            <person name="Sun Y."/>
        </authorList>
    </citation>
    <scope>NUCLEOTIDE SEQUENCE</scope>
    <source>
        <strain evidence="2">IGA1.0</strain>
    </source>
</reference>
<accession>A0AAU7QLB0</accession>